<evidence type="ECO:0000313" key="7">
    <source>
        <dbReference type="Proteomes" id="UP000504618"/>
    </source>
</evidence>
<dbReference type="PANTHER" id="PTHR46600:SF11">
    <property type="entry name" value="THAP DOMAIN-CONTAINING PROTEIN 10"/>
    <property type="match status" value="1"/>
</dbReference>
<dbReference type="GO" id="GO:0043565">
    <property type="term" value="F:sequence-specific DNA binding"/>
    <property type="evidence" value="ECO:0007669"/>
    <property type="project" value="InterPro"/>
</dbReference>
<gene>
    <name evidence="8" type="primary">LOC112462372</name>
</gene>
<dbReference type="InterPro" id="IPR006612">
    <property type="entry name" value="THAP_Znf"/>
</dbReference>
<dbReference type="SMART" id="SM00692">
    <property type="entry name" value="DM3"/>
    <property type="match status" value="1"/>
</dbReference>
<evidence type="ECO:0000313" key="8">
    <source>
        <dbReference type="RefSeq" id="XP_024883869.1"/>
    </source>
</evidence>
<keyword evidence="7" id="KW-1185">Reference proteome</keyword>
<dbReference type="PROSITE" id="PS50950">
    <property type="entry name" value="ZF_THAP"/>
    <property type="match status" value="1"/>
</dbReference>
<dbReference type="PANTHER" id="PTHR46600">
    <property type="entry name" value="THAP DOMAIN-CONTAINING"/>
    <property type="match status" value="1"/>
</dbReference>
<dbReference type="SUPFAM" id="SSF57716">
    <property type="entry name" value="Glucocorticoid receptor-like (DNA-binding domain)"/>
    <property type="match status" value="1"/>
</dbReference>
<dbReference type="SMART" id="SM00980">
    <property type="entry name" value="THAP"/>
    <property type="match status" value="1"/>
</dbReference>
<dbReference type="AlphaFoldDB" id="A0A6J1QN52"/>
<evidence type="ECO:0000256" key="1">
    <source>
        <dbReference type="ARBA" id="ARBA00022723"/>
    </source>
</evidence>
<sequence length="176" mass="20991">MPSCFVKNCKNRTNVLFIKNVKFYSVPKDPELRIKWLEACQRDKDCMMKCERVCEVHFLSNCFEEQMTKRKLKRKLKAGSIPTELLQLPKERQKRIHTNNTNNAGPEKSVRTAIPTYAELVECATKETENESIPENTTFKKLWKMYQWKILILHTMYKMLQRKESQRKCFQSVLKH</sequence>
<dbReference type="InterPro" id="IPR026516">
    <property type="entry name" value="THAP1/10"/>
</dbReference>
<accession>A0A6J1QN52</accession>
<protein>
    <submittedName>
        <fullName evidence="8">Uncharacterized protein LOC112462372</fullName>
    </submittedName>
</protein>
<dbReference type="RefSeq" id="XP_024883869.1">
    <property type="nucleotide sequence ID" value="XM_025028101.1"/>
</dbReference>
<evidence type="ECO:0000256" key="4">
    <source>
        <dbReference type="ARBA" id="ARBA00023125"/>
    </source>
</evidence>
<dbReference type="Pfam" id="PF05485">
    <property type="entry name" value="THAP"/>
    <property type="match status" value="1"/>
</dbReference>
<keyword evidence="3" id="KW-0862">Zinc</keyword>
<reference evidence="8" key="1">
    <citation type="submission" date="2025-08" db="UniProtKB">
        <authorList>
            <consortium name="RefSeq"/>
        </authorList>
    </citation>
    <scope>IDENTIFICATION</scope>
    <source>
        <tissue evidence="8">Whole body</tissue>
    </source>
</reference>
<feature type="domain" description="THAP-type" evidence="6">
    <location>
        <begin position="1"/>
        <end position="85"/>
    </location>
</feature>
<dbReference type="GO" id="GO:0008270">
    <property type="term" value="F:zinc ion binding"/>
    <property type="evidence" value="ECO:0007669"/>
    <property type="project" value="UniProtKB-KW"/>
</dbReference>
<keyword evidence="2 5" id="KW-0863">Zinc-finger</keyword>
<keyword evidence="1" id="KW-0479">Metal-binding</keyword>
<evidence type="ECO:0000259" key="6">
    <source>
        <dbReference type="PROSITE" id="PS50950"/>
    </source>
</evidence>
<organism evidence="7 8">
    <name type="scientific">Temnothorax curvispinosus</name>
    <dbReference type="NCBI Taxonomy" id="300111"/>
    <lineage>
        <taxon>Eukaryota</taxon>
        <taxon>Metazoa</taxon>
        <taxon>Ecdysozoa</taxon>
        <taxon>Arthropoda</taxon>
        <taxon>Hexapoda</taxon>
        <taxon>Insecta</taxon>
        <taxon>Pterygota</taxon>
        <taxon>Neoptera</taxon>
        <taxon>Endopterygota</taxon>
        <taxon>Hymenoptera</taxon>
        <taxon>Apocrita</taxon>
        <taxon>Aculeata</taxon>
        <taxon>Formicoidea</taxon>
        <taxon>Formicidae</taxon>
        <taxon>Myrmicinae</taxon>
        <taxon>Temnothorax</taxon>
    </lineage>
</organism>
<evidence type="ECO:0000256" key="2">
    <source>
        <dbReference type="ARBA" id="ARBA00022771"/>
    </source>
</evidence>
<evidence type="ECO:0000256" key="3">
    <source>
        <dbReference type="ARBA" id="ARBA00022833"/>
    </source>
</evidence>
<proteinExistence type="predicted"/>
<dbReference type="GeneID" id="112462372"/>
<dbReference type="OrthoDB" id="7574697at2759"/>
<evidence type="ECO:0000256" key="5">
    <source>
        <dbReference type="PROSITE-ProRule" id="PRU00309"/>
    </source>
</evidence>
<keyword evidence="4 5" id="KW-0238">DNA-binding</keyword>
<dbReference type="Proteomes" id="UP000504618">
    <property type="component" value="Unplaced"/>
</dbReference>
<name>A0A6J1QN52_9HYME</name>